<name>A0A831RWC3_9GAMM</name>
<dbReference type="InterPro" id="IPR009057">
    <property type="entry name" value="Homeodomain-like_sf"/>
</dbReference>
<keyword evidence="3" id="KW-0804">Transcription</keyword>
<dbReference type="EMBL" id="DRLF01000151">
    <property type="protein sequence ID" value="HEC06025.1"/>
    <property type="molecule type" value="Genomic_DNA"/>
</dbReference>
<dbReference type="InterPro" id="IPR032687">
    <property type="entry name" value="AraC-type_N"/>
</dbReference>
<dbReference type="Pfam" id="PF12833">
    <property type="entry name" value="HTH_18"/>
    <property type="match status" value="1"/>
</dbReference>
<dbReference type="PANTHER" id="PTHR47894">
    <property type="entry name" value="HTH-TYPE TRANSCRIPTIONAL REGULATOR GADX"/>
    <property type="match status" value="1"/>
</dbReference>
<dbReference type="PROSITE" id="PS01124">
    <property type="entry name" value="HTH_ARAC_FAMILY_2"/>
    <property type="match status" value="1"/>
</dbReference>
<dbReference type="Proteomes" id="UP000886339">
    <property type="component" value="Unassembled WGS sequence"/>
</dbReference>
<keyword evidence="2" id="KW-0238">DNA-binding</keyword>
<dbReference type="GO" id="GO:0005829">
    <property type="term" value="C:cytosol"/>
    <property type="evidence" value="ECO:0007669"/>
    <property type="project" value="TreeGrafter"/>
</dbReference>
<proteinExistence type="predicted"/>
<dbReference type="GO" id="GO:0003700">
    <property type="term" value="F:DNA-binding transcription factor activity"/>
    <property type="evidence" value="ECO:0007669"/>
    <property type="project" value="InterPro"/>
</dbReference>
<organism evidence="5">
    <name type="scientific">Thiolapillus brandeum</name>
    <dbReference type="NCBI Taxonomy" id="1076588"/>
    <lineage>
        <taxon>Bacteria</taxon>
        <taxon>Pseudomonadati</taxon>
        <taxon>Pseudomonadota</taxon>
        <taxon>Gammaproteobacteria</taxon>
        <taxon>Chromatiales</taxon>
        <taxon>Sedimenticolaceae</taxon>
        <taxon>Thiolapillus</taxon>
    </lineage>
</organism>
<dbReference type="AlphaFoldDB" id="A0A831RWC3"/>
<evidence type="ECO:0000313" key="5">
    <source>
        <dbReference type="EMBL" id="HEC06025.1"/>
    </source>
</evidence>
<dbReference type="GO" id="GO:0000976">
    <property type="term" value="F:transcription cis-regulatory region binding"/>
    <property type="evidence" value="ECO:0007669"/>
    <property type="project" value="TreeGrafter"/>
</dbReference>
<dbReference type="SMART" id="SM00342">
    <property type="entry name" value="HTH_ARAC"/>
    <property type="match status" value="1"/>
</dbReference>
<dbReference type="Gene3D" id="1.10.10.60">
    <property type="entry name" value="Homeodomain-like"/>
    <property type="match status" value="1"/>
</dbReference>
<protein>
    <submittedName>
        <fullName evidence="5">AraC family transcriptional regulator</fullName>
    </submittedName>
</protein>
<dbReference type="InterPro" id="IPR018060">
    <property type="entry name" value="HTH_AraC"/>
</dbReference>
<accession>A0A831RWC3</accession>
<feature type="domain" description="HTH araC/xylS-type" evidence="4">
    <location>
        <begin position="232"/>
        <end position="330"/>
    </location>
</feature>
<dbReference type="SUPFAM" id="SSF46689">
    <property type="entry name" value="Homeodomain-like"/>
    <property type="match status" value="1"/>
</dbReference>
<dbReference type="PANTHER" id="PTHR47894:SF1">
    <property type="entry name" value="HTH-TYPE TRANSCRIPTIONAL REGULATOR VQSM"/>
    <property type="match status" value="1"/>
</dbReference>
<keyword evidence="1" id="KW-0805">Transcription regulation</keyword>
<reference evidence="5" key="1">
    <citation type="journal article" date="2020" name="mSystems">
        <title>Genome- and Community-Level Interaction Insights into Carbon Utilization and Element Cycling Functions of Hydrothermarchaeota in Hydrothermal Sediment.</title>
        <authorList>
            <person name="Zhou Z."/>
            <person name="Liu Y."/>
            <person name="Xu W."/>
            <person name="Pan J."/>
            <person name="Luo Z.H."/>
            <person name="Li M."/>
        </authorList>
    </citation>
    <scope>NUCLEOTIDE SEQUENCE [LARGE SCALE GENOMIC DNA]</scope>
    <source>
        <strain evidence="5">HyVt-458</strain>
    </source>
</reference>
<sequence>MPLSLYSPMLDLMVQVARSYDLDTESLMKEHGINPQLVSDPNARFRMEQVNAFYAHVAELIDNPNFGLKAAQFWHPSQMGALGYAWLTSDTLRAAFKRYARFVKVVSDAVQLEVTEDNDEVSLQFKFVQEELSQKFRIDGALATLMVMVRANAGADFHPKTVSFIFDEPEDTGPYYALFQSPLVFNAPANRFTITSEEADAPRSCSNAQLSKLHDQFMQEYIAKLHEDNIIERVKLAITEELPSGNISDAIVAERLFLTERTLQRRLQEAGTTFKKLLTEVRIDLADNYIRDSNLSLNEISFLLGFSELSSFSRAFKHWKGSSPRNYRQMNHK</sequence>
<gene>
    <name evidence="5" type="ORF">ENJ12_04205</name>
</gene>
<evidence type="ECO:0000256" key="1">
    <source>
        <dbReference type="ARBA" id="ARBA00023015"/>
    </source>
</evidence>
<comment type="caution">
    <text evidence="5">The sequence shown here is derived from an EMBL/GenBank/DDBJ whole genome shotgun (WGS) entry which is preliminary data.</text>
</comment>
<dbReference type="Pfam" id="PF12625">
    <property type="entry name" value="Arabinose_bd"/>
    <property type="match status" value="1"/>
</dbReference>
<evidence type="ECO:0000259" key="4">
    <source>
        <dbReference type="PROSITE" id="PS01124"/>
    </source>
</evidence>
<evidence type="ECO:0000256" key="3">
    <source>
        <dbReference type="ARBA" id="ARBA00023163"/>
    </source>
</evidence>
<dbReference type="InterPro" id="IPR020449">
    <property type="entry name" value="Tscrpt_reg_AraC-type_HTH"/>
</dbReference>
<dbReference type="PRINTS" id="PR00032">
    <property type="entry name" value="HTHARAC"/>
</dbReference>
<evidence type="ECO:0000256" key="2">
    <source>
        <dbReference type="ARBA" id="ARBA00023125"/>
    </source>
</evidence>